<dbReference type="AlphaFoldDB" id="A0A926DR01"/>
<dbReference type="Pfam" id="PF12911">
    <property type="entry name" value="OppC_N"/>
    <property type="match status" value="1"/>
</dbReference>
<keyword evidence="6 7" id="KW-0472">Membrane</keyword>
<dbReference type="SUPFAM" id="SSF161098">
    <property type="entry name" value="MetI-like"/>
    <property type="match status" value="1"/>
</dbReference>
<evidence type="ECO:0000259" key="8">
    <source>
        <dbReference type="PROSITE" id="PS50928"/>
    </source>
</evidence>
<feature type="transmembrane region" description="Helical" evidence="7">
    <location>
        <begin position="69"/>
        <end position="95"/>
    </location>
</feature>
<dbReference type="Proteomes" id="UP000657006">
    <property type="component" value="Unassembled WGS sequence"/>
</dbReference>
<feature type="transmembrane region" description="Helical" evidence="7">
    <location>
        <begin position="6"/>
        <end position="26"/>
    </location>
</feature>
<dbReference type="PANTHER" id="PTHR43386:SF1">
    <property type="entry name" value="D,D-DIPEPTIDE TRANSPORT SYSTEM PERMEASE PROTEIN DDPC-RELATED"/>
    <property type="match status" value="1"/>
</dbReference>
<keyword evidence="5 7" id="KW-1133">Transmembrane helix</keyword>
<evidence type="ECO:0000256" key="6">
    <source>
        <dbReference type="ARBA" id="ARBA00023136"/>
    </source>
</evidence>
<comment type="caution">
    <text evidence="9">The sequence shown here is derived from an EMBL/GenBank/DDBJ whole genome shotgun (WGS) entry which is preliminary data.</text>
</comment>
<dbReference type="PROSITE" id="PS50928">
    <property type="entry name" value="ABC_TM1"/>
    <property type="match status" value="1"/>
</dbReference>
<dbReference type="InterPro" id="IPR025966">
    <property type="entry name" value="OppC_N"/>
</dbReference>
<evidence type="ECO:0000256" key="5">
    <source>
        <dbReference type="ARBA" id="ARBA00022989"/>
    </source>
</evidence>
<dbReference type="Pfam" id="PF00528">
    <property type="entry name" value="BPD_transp_1"/>
    <property type="match status" value="1"/>
</dbReference>
<dbReference type="EMBL" id="JACRSQ010000011">
    <property type="protein sequence ID" value="MBC8543608.1"/>
    <property type="molecule type" value="Genomic_DNA"/>
</dbReference>
<comment type="similarity">
    <text evidence="7">Belongs to the binding-protein-dependent transport system permease family.</text>
</comment>
<keyword evidence="4 7" id="KW-0812">Transmembrane</keyword>
<feature type="transmembrane region" description="Helical" evidence="7">
    <location>
        <begin position="230"/>
        <end position="252"/>
    </location>
</feature>
<evidence type="ECO:0000313" key="9">
    <source>
        <dbReference type="EMBL" id="MBC8543608.1"/>
    </source>
</evidence>
<feature type="transmembrane region" description="Helical" evidence="7">
    <location>
        <begin position="115"/>
        <end position="142"/>
    </location>
</feature>
<keyword evidence="10" id="KW-1185">Reference proteome</keyword>
<gene>
    <name evidence="9" type="ORF">H8730_08635</name>
</gene>
<evidence type="ECO:0000256" key="7">
    <source>
        <dbReference type="RuleBase" id="RU363032"/>
    </source>
</evidence>
<evidence type="ECO:0000256" key="2">
    <source>
        <dbReference type="ARBA" id="ARBA00022448"/>
    </source>
</evidence>
<reference evidence="9" key="1">
    <citation type="submission" date="2020-08" db="EMBL/GenBank/DDBJ databases">
        <title>Genome public.</title>
        <authorList>
            <person name="Liu C."/>
            <person name="Sun Q."/>
        </authorList>
    </citation>
    <scope>NUCLEOTIDE SEQUENCE</scope>
    <source>
        <strain evidence="9">NSJ-32</strain>
    </source>
</reference>
<evidence type="ECO:0000256" key="4">
    <source>
        <dbReference type="ARBA" id="ARBA00022692"/>
    </source>
</evidence>
<comment type="subcellular location">
    <subcellularLocation>
        <location evidence="1 7">Cell membrane</location>
        <topology evidence="1 7">Multi-pass membrane protein</topology>
    </subcellularLocation>
</comment>
<dbReference type="GO" id="GO:0055085">
    <property type="term" value="P:transmembrane transport"/>
    <property type="evidence" value="ECO:0007669"/>
    <property type="project" value="InterPro"/>
</dbReference>
<dbReference type="InterPro" id="IPR035906">
    <property type="entry name" value="MetI-like_sf"/>
</dbReference>
<dbReference type="GO" id="GO:0005886">
    <property type="term" value="C:plasma membrane"/>
    <property type="evidence" value="ECO:0007669"/>
    <property type="project" value="UniProtKB-SubCell"/>
</dbReference>
<feature type="domain" description="ABC transmembrane type-1" evidence="8">
    <location>
        <begin position="65"/>
        <end position="253"/>
    </location>
</feature>
<protein>
    <submittedName>
        <fullName evidence="9">ABC transporter permease</fullName>
    </submittedName>
</protein>
<keyword evidence="2 7" id="KW-0813">Transport</keyword>
<dbReference type="PANTHER" id="PTHR43386">
    <property type="entry name" value="OLIGOPEPTIDE TRANSPORT SYSTEM PERMEASE PROTEIN APPC"/>
    <property type="match status" value="1"/>
</dbReference>
<proteinExistence type="inferred from homology"/>
<dbReference type="CDD" id="cd06261">
    <property type="entry name" value="TM_PBP2"/>
    <property type="match status" value="1"/>
</dbReference>
<keyword evidence="3" id="KW-1003">Cell membrane</keyword>
<dbReference type="Gene3D" id="1.10.3720.10">
    <property type="entry name" value="MetI-like"/>
    <property type="match status" value="1"/>
</dbReference>
<accession>A0A926DR01</accession>
<dbReference type="InterPro" id="IPR000515">
    <property type="entry name" value="MetI-like"/>
</dbReference>
<evidence type="ECO:0000256" key="1">
    <source>
        <dbReference type="ARBA" id="ARBA00004651"/>
    </source>
</evidence>
<evidence type="ECO:0000313" key="10">
    <source>
        <dbReference type="Proteomes" id="UP000657006"/>
    </source>
</evidence>
<feature type="transmembrane region" description="Helical" evidence="7">
    <location>
        <begin position="181"/>
        <end position="210"/>
    </location>
</feature>
<name>A0A926DR01_9FIRM</name>
<dbReference type="InterPro" id="IPR050366">
    <property type="entry name" value="BP-dependent_transpt_permease"/>
</dbReference>
<sequence>MKVGTMIAVIVLAGIILMSVFAPLIAPYDPLEVNIKNSLQQPSAQHWLGTDAIGRDLLSRVIYGGRQSIILAVVATALSMLVGLIIGVIAGYFGGVVDMVITSFSSIFQGLPGTSMMIVVAGMVPGIPGMIVAIVITSWVGFSRIVRGEVMKIKQEKFVEGLRGLGAGNLRIVLRHITPNLISNIIIIFTTRIARVILSVASLSFLGLGLQPPTPDWGVMINEARVHFRSNPLLIIAPGAFIIAISLSVNVIGDALRDKLDVHKDSLRDY</sequence>
<organism evidence="9 10">
    <name type="scientific">Bianquea renquensis</name>
    <dbReference type="NCBI Taxonomy" id="2763661"/>
    <lineage>
        <taxon>Bacteria</taxon>
        <taxon>Bacillati</taxon>
        <taxon>Bacillota</taxon>
        <taxon>Clostridia</taxon>
        <taxon>Eubacteriales</taxon>
        <taxon>Bianqueaceae</taxon>
        <taxon>Bianquea</taxon>
    </lineage>
</organism>
<evidence type="ECO:0000256" key="3">
    <source>
        <dbReference type="ARBA" id="ARBA00022475"/>
    </source>
</evidence>